<proteinExistence type="inferred from homology"/>
<comment type="function">
    <text evidence="5 6">Catalyzes the reduction of 1-pyrroline-5-carboxylate (PCA) to L-proline.</text>
</comment>
<dbReference type="Gene3D" id="3.40.50.720">
    <property type="entry name" value="NAD(P)-binding Rossmann-like Domain"/>
    <property type="match status" value="1"/>
</dbReference>
<dbReference type="InterPro" id="IPR036291">
    <property type="entry name" value="NAD(P)-bd_dom_sf"/>
</dbReference>
<feature type="domain" description="Pyrroline-5-carboxylate reductase catalytic N-terminal" evidence="10">
    <location>
        <begin position="3"/>
        <end position="98"/>
    </location>
</feature>
<evidence type="ECO:0000256" key="3">
    <source>
        <dbReference type="ARBA" id="ARBA00022857"/>
    </source>
</evidence>
<evidence type="ECO:0000313" key="13">
    <source>
        <dbReference type="Proteomes" id="UP000043699"/>
    </source>
</evidence>
<dbReference type="AlphaFoldDB" id="A0A098ENM2"/>
<evidence type="ECO:0000256" key="6">
    <source>
        <dbReference type="HAMAP-Rule" id="MF_01925"/>
    </source>
</evidence>
<evidence type="ECO:0000256" key="1">
    <source>
        <dbReference type="ARBA" id="ARBA00005525"/>
    </source>
</evidence>
<evidence type="ECO:0000256" key="5">
    <source>
        <dbReference type="ARBA" id="ARBA00058118"/>
    </source>
</evidence>
<dbReference type="InterPro" id="IPR000304">
    <property type="entry name" value="Pyrroline-COOH_reductase"/>
</dbReference>
<dbReference type="InterPro" id="IPR029036">
    <property type="entry name" value="P5CR_dimer"/>
</dbReference>
<evidence type="ECO:0000259" key="10">
    <source>
        <dbReference type="Pfam" id="PF03807"/>
    </source>
</evidence>
<comment type="catalytic activity">
    <reaction evidence="6">
        <text>L-proline + NAD(+) = (S)-1-pyrroline-5-carboxylate + NADH + 2 H(+)</text>
        <dbReference type="Rhea" id="RHEA:14105"/>
        <dbReference type="ChEBI" id="CHEBI:15378"/>
        <dbReference type="ChEBI" id="CHEBI:17388"/>
        <dbReference type="ChEBI" id="CHEBI:57540"/>
        <dbReference type="ChEBI" id="CHEBI:57945"/>
        <dbReference type="ChEBI" id="CHEBI:60039"/>
        <dbReference type="EC" id="1.5.1.2"/>
    </reaction>
</comment>
<dbReference type="HAMAP" id="MF_01925">
    <property type="entry name" value="P5C_reductase"/>
    <property type="match status" value="1"/>
</dbReference>
<dbReference type="RefSeq" id="WP_110925613.1">
    <property type="nucleotide sequence ID" value="NZ_CCXS01000001.1"/>
</dbReference>
<comment type="pathway">
    <text evidence="6 9">Amino-acid biosynthesis; L-proline biosynthesis; L-proline from L-glutamate 5-semialdehyde: step 1/1.</text>
</comment>
<accession>A0A098ENM2</accession>
<evidence type="ECO:0000256" key="4">
    <source>
        <dbReference type="ARBA" id="ARBA00023002"/>
    </source>
</evidence>
<dbReference type="InterPro" id="IPR053790">
    <property type="entry name" value="P5CR-like_CS"/>
</dbReference>
<dbReference type="Proteomes" id="UP000043699">
    <property type="component" value="Unassembled WGS sequence"/>
</dbReference>
<dbReference type="GO" id="GO:0055129">
    <property type="term" value="P:L-proline biosynthetic process"/>
    <property type="evidence" value="ECO:0007669"/>
    <property type="project" value="UniProtKB-UniRule"/>
</dbReference>
<keyword evidence="4 6" id="KW-0560">Oxidoreductase</keyword>
<keyword evidence="3 6" id="KW-0521">NADP</keyword>
<protein>
    <recommendedName>
        <fullName evidence="6 7">Pyrroline-5-carboxylate reductase</fullName>
        <shortName evidence="6">P5C reductase</shortName>
        <shortName evidence="6">P5CR</shortName>
        <ecNumber evidence="6 7">1.5.1.2</ecNumber>
    </recommendedName>
    <alternativeName>
        <fullName evidence="6">PCA reductase</fullName>
    </alternativeName>
</protein>
<dbReference type="PROSITE" id="PS00521">
    <property type="entry name" value="P5CR"/>
    <property type="match status" value="1"/>
</dbReference>
<dbReference type="UniPathway" id="UPA00098">
    <property type="reaction ID" value="UER00361"/>
</dbReference>
<evidence type="ECO:0000256" key="8">
    <source>
        <dbReference type="PIRSR" id="PIRSR000193-1"/>
    </source>
</evidence>
<dbReference type="SUPFAM" id="SSF48179">
    <property type="entry name" value="6-phosphogluconate dehydrogenase C-terminal domain-like"/>
    <property type="match status" value="1"/>
</dbReference>
<dbReference type="InterPro" id="IPR008927">
    <property type="entry name" value="6-PGluconate_DH-like_C_sf"/>
</dbReference>
<reference evidence="12 13" key="1">
    <citation type="submission" date="2014-09" db="EMBL/GenBank/DDBJ databases">
        <authorList>
            <person name="Urmite Genomes Urmite Genomes"/>
        </authorList>
    </citation>
    <scope>NUCLEOTIDE SEQUENCE [LARGE SCALE GENOMIC DNA]</scope>
    <source>
        <strain evidence="12 13">ES2</strain>
    </source>
</reference>
<organism evidence="12 13">
    <name type="scientific">Planococcus massiliensis</name>
    <dbReference type="NCBI Taxonomy" id="1499687"/>
    <lineage>
        <taxon>Bacteria</taxon>
        <taxon>Bacillati</taxon>
        <taxon>Bacillota</taxon>
        <taxon>Bacilli</taxon>
        <taxon>Bacillales</taxon>
        <taxon>Caryophanaceae</taxon>
        <taxon>Planococcus</taxon>
    </lineage>
</organism>
<dbReference type="SUPFAM" id="SSF51735">
    <property type="entry name" value="NAD(P)-binding Rossmann-fold domains"/>
    <property type="match status" value="1"/>
</dbReference>
<sequence length="267" mass="28636">MNIVCVGAGSMAESMVHGWIQKKILKPEEIAVTNKSDKERLEFLKDEYGVKIVQEEKNELKNADFILLAMKPKDVEAALTSIKDKLSGDAVILSVVAGVSIQTIQKYVGNLPVARAMPNTSAKIGKSATGVAWSRYVSTNQQHDLRNLLSSIGGVTVVEESQLDAVTAVAGSGPAYIYYFAEAMTEAAIQNGLSPGDAKKLVRQTFSGAADMLQHEDFAELRKKVTSPNGTTAAGIAALEKNDFKGIVSQCVEQAAARSQALGREFE</sequence>
<dbReference type="InterPro" id="IPR028939">
    <property type="entry name" value="P5C_Rdtase_cat_N"/>
</dbReference>
<comment type="subcellular location">
    <subcellularLocation>
        <location evidence="6">Cytoplasm</location>
    </subcellularLocation>
</comment>
<feature type="domain" description="Pyrroline-5-carboxylate reductase dimerisation" evidence="11">
    <location>
        <begin position="160"/>
        <end position="261"/>
    </location>
</feature>
<keyword evidence="13" id="KW-1185">Reference proteome</keyword>
<dbReference type="STRING" id="1499687.BN1080_01837"/>
<feature type="binding site" evidence="8">
    <location>
        <begin position="69"/>
        <end position="72"/>
    </location>
    <ligand>
        <name>NADP(+)</name>
        <dbReference type="ChEBI" id="CHEBI:58349"/>
    </ligand>
</feature>
<evidence type="ECO:0000259" key="11">
    <source>
        <dbReference type="Pfam" id="PF14748"/>
    </source>
</evidence>
<dbReference type="PIRSF" id="PIRSF000193">
    <property type="entry name" value="Pyrrol-5-carb_rd"/>
    <property type="match status" value="1"/>
</dbReference>
<name>A0A098ENM2_9BACL</name>
<comment type="catalytic activity">
    <reaction evidence="6 9">
        <text>L-proline + NADP(+) = (S)-1-pyrroline-5-carboxylate + NADPH + 2 H(+)</text>
        <dbReference type="Rhea" id="RHEA:14109"/>
        <dbReference type="ChEBI" id="CHEBI:15378"/>
        <dbReference type="ChEBI" id="CHEBI:17388"/>
        <dbReference type="ChEBI" id="CHEBI:57783"/>
        <dbReference type="ChEBI" id="CHEBI:58349"/>
        <dbReference type="ChEBI" id="CHEBI:60039"/>
        <dbReference type="EC" id="1.5.1.2"/>
    </reaction>
</comment>
<comment type="similarity">
    <text evidence="1 6 9">Belongs to the pyrroline-5-carboxylate reductase family.</text>
</comment>
<dbReference type="EC" id="1.5.1.2" evidence="6 7"/>
<keyword evidence="6" id="KW-0963">Cytoplasm</keyword>
<dbReference type="Gene3D" id="1.10.3730.10">
    <property type="entry name" value="ProC C-terminal domain-like"/>
    <property type="match status" value="1"/>
</dbReference>
<dbReference type="EMBL" id="CCXS01000001">
    <property type="protein sequence ID" value="CEG22901.1"/>
    <property type="molecule type" value="Genomic_DNA"/>
</dbReference>
<dbReference type="PANTHER" id="PTHR11645">
    <property type="entry name" value="PYRROLINE-5-CARBOXYLATE REDUCTASE"/>
    <property type="match status" value="1"/>
</dbReference>
<dbReference type="PANTHER" id="PTHR11645:SF49">
    <property type="entry name" value="PYRROLINE-5-CARBOXYLATE REDUCTASE 1"/>
    <property type="match status" value="1"/>
</dbReference>
<dbReference type="NCBIfam" id="TIGR00112">
    <property type="entry name" value="proC"/>
    <property type="match status" value="1"/>
</dbReference>
<dbReference type="Pfam" id="PF14748">
    <property type="entry name" value="P5CR_dimer"/>
    <property type="match status" value="1"/>
</dbReference>
<dbReference type="Pfam" id="PF03807">
    <property type="entry name" value="F420_oxidored"/>
    <property type="match status" value="1"/>
</dbReference>
<keyword evidence="2 6" id="KW-0641">Proline biosynthesis</keyword>
<dbReference type="GO" id="GO:0004735">
    <property type="term" value="F:pyrroline-5-carboxylate reductase activity"/>
    <property type="evidence" value="ECO:0007669"/>
    <property type="project" value="UniProtKB-UniRule"/>
</dbReference>
<evidence type="ECO:0000313" key="12">
    <source>
        <dbReference type="EMBL" id="CEG22901.1"/>
    </source>
</evidence>
<evidence type="ECO:0000256" key="9">
    <source>
        <dbReference type="RuleBase" id="RU003903"/>
    </source>
</evidence>
<gene>
    <name evidence="6 12" type="primary">proC</name>
    <name evidence="12" type="ORF">BN1080_01837</name>
</gene>
<dbReference type="OrthoDB" id="9805754at2"/>
<dbReference type="GO" id="GO:0005737">
    <property type="term" value="C:cytoplasm"/>
    <property type="evidence" value="ECO:0007669"/>
    <property type="project" value="UniProtKB-SubCell"/>
</dbReference>
<keyword evidence="6 9" id="KW-0028">Amino-acid biosynthesis</keyword>
<dbReference type="FunFam" id="1.10.3730.10:FF:000001">
    <property type="entry name" value="Pyrroline-5-carboxylate reductase"/>
    <property type="match status" value="1"/>
</dbReference>
<evidence type="ECO:0000256" key="7">
    <source>
        <dbReference type="NCBIfam" id="TIGR00112"/>
    </source>
</evidence>
<evidence type="ECO:0000256" key="2">
    <source>
        <dbReference type="ARBA" id="ARBA00022650"/>
    </source>
</evidence>